<dbReference type="SUPFAM" id="SSF52317">
    <property type="entry name" value="Class I glutamine amidotransferase-like"/>
    <property type="match status" value="1"/>
</dbReference>
<dbReference type="CDD" id="cd05389">
    <property type="entry name" value="CobQ_N"/>
    <property type="match status" value="1"/>
</dbReference>
<sequence>MKIMIQGTSSSCGKSLTAAALCRIFYKDGYSVCPFKSQNMSLNSFVTIEGYEMGRAQALQAFAANIEPKVYMNPILLKPTTDHKSQVIFMGKPISNMGAKEYFDFKPRLKNKVYEIYKEIEDKYDVVVIEGAGSPAEINLKKDDFVNMGMAELADSNVILVADIDRGGVFAQIYGTYMLLNKKERRRIKGVIINKFRGDKSLLEPGIKMLEELIPVKVIGVVPYFEFNLDDEDSASGFKNFLREGINVAVVRLPKISNFTDFDAFKFEEDVTLKFISRPEEMAGSDMVIIPGSKNTISDLRWLKQKGFEQAIKNFDGIVFGICGGYQMMGKELVDEEGVEVQKGEYEDGLGIFETKTVFLKEKRLERVEGTAFSNRVYGYEIHMGLTVNNKNPFVYLKDRLDGDYKEDRFYGTYVHGIFDSGEFRSYILNKIRRKKGLEEKSSLDLNEIRSRELDRLEEIFRENVDIEYIYSLL</sequence>
<dbReference type="Gene3D" id="3.40.50.880">
    <property type="match status" value="1"/>
</dbReference>
<protein>
    <recommendedName>
        <fullName evidence="4">Cobyric acid synthase</fullName>
    </recommendedName>
</protein>
<dbReference type="Proteomes" id="UP000014923">
    <property type="component" value="Unassembled WGS sequence"/>
</dbReference>
<dbReference type="Gene3D" id="3.40.50.300">
    <property type="entry name" value="P-loop containing nucleotide triphosphate hydrolases"/>
    <property type="match status" value="1"/>
</dbReference>
<comment type="pathway">
    <text evidence="1 4">Cofactor biosynthesis; adenosylcobalamin biosynthesis.</text>
</comment>
<accession>R7RPN5</accession>
<dbReference type="HOGENOM" id="CLU_019250_2_2_9"/>
<dbReference type="Pfam" id="PF07685">
    <property type="entry name" value="GATase_3"/>
    <property type="match status" value="1"/>
</dbReference>
<comment type="caution">
    <text evidence="7">The sequence shown here is derived from an EMBL/GenBank/DDBJ whole genome shotgun (WGS) entry which is preliminary data.</text>
</comment>
<dbReference type="InterPro" id="IPR002586">
    <property type="entry name" value="CobQ/CobB/MinD/ParA_Nub-bd_dom"/>
</dbReference>
<dbReference type="SUPFAM" id="SSF52540">
    <property type="entry name" value="P-loop containing nucleoside triphosphate hydrolases"/>
    <property type="match status" value="1"/>
</dbReference>
<dbReference type="PANTHER" id="PTHR21343">
    <property type="entry name" value="DETHIOBIOTIN SYNTHETASE"/>
    <property type="match status" value="1"/>
</dbReference>
<name>R7RPN5_9CLOT</name>
<dbReference type="OrthoDB" id="9808302at2"/>
<organism evidence="7 8">
    <name type="scientific">Thermobrachium celere DSM 8682</name>
    <dbReference type="NCBI Taxonomy" id="941824"/>
    <lineage>
        <taxon>Bacteria</taxon>
        <taxon>Bacillati</taxon>
        <taxon>Bacillota</taxon>
        <taxon>Clostridia</taxon>
        <taxon>Eubacteriales</taxon>
        <taxon>Clostridiaceae</taxon>
        <taxon>Thermobrachium</taxon>
    </lineage>
</organism>
<reference evidence="7" key="1">
    <citation type="submission" date="2013-03" db="EMBL/GenBank/DDBJ databases">
        <title>Draft genome sequence of the hydrogen-ethanol-producing anaerobic alkalithermophilic Caloramator celere.</title>
        <authorList>
            <person name="Ciranna A."/>
            <person name="Larjo A."/>
            <person name="Kivisto A."/>
            <person name="Santala V."/>
            <person name="Roos C."/>
            <person name="Karp M."/>
        </authorList>
    </citation>
    <scope>NUCLEOTIDE SEQUENCE [LARGE SCALE GENOMIC DNA]</scope>
    <source>
        <strain evidence="7">DSM 8682</strain>
    </source>
</reference>
<gene>
    <name evidence="4" type="primary">cobQ</name>
    <name evidence="7" type="ORF">TCEL_01197</name>
</gene>
<dbReference type="CDD" id="cd01750">
    <property type="entry name" value="GATase1_CobQ"/>
    <property type="match status" value="1"/>
</dbReference>
<comment type="function">
    <text evidence="4">Catalyzes amidations at positions B, D, E, and G on adenosylcobyrinic A,C-diamide. NH(2) groups are provided by glutamine, and one molecule of ATP is hydrogenolyzed for each amidation.</text>
</comment>
<evidence type="ECO:0000259" key="6">
    <source>
        <dbReference type="Pfam" id="PF07685"/>
    </source>
</evidence>
<dbReference type="PANTHER" id="PTHR21343:SF1">
    <property type="entry name" value="COBYRIC ACID SYNTHASE"/>
    <property type="match status" value="1"/>
</dbReference>
<feature type="active site" evidence="4">
    <location>
        <position position="416"/>
    </location>
</feature>
<dbReference type="RefSeq" id="WP_018660289.1">
    <property type="nucleotide sequence ID" value="NZ_HF952018.1"/>
</dbReference>
<dbReference type="InterPro" id="IPR004459">
    <property type="entry name" value="CobQ_synth"/>
</dbReference>
<evidence type="ECO:0000256" key="2">
    <source>
        <dbReference type="ARBA" id="ARBA00022573"/>
    </source>
</evidence>
<evidence type="ECO:0000256" key="4">
    <source>
        <dbReference type="HAMAP-Rule" id="MF_00028"/>
    </source>
</evidence>
<comment type="similarity">
    <text evidence="4">Belongs to the CobB/CobQ family. CobQ subfamily.</text>
</comment>
<dbReference type="PROSITE" id="PS51273">
    <property type="entry name" value="GATASE_TYPE_1"/>
    <property type="match status" value="1"/>
</dbReference>
<proteinExistence type="inferred from homology"/>
<dbReference type="InterPro" id="IPR047045">
    <property type="entry name" value="CobQ_N"/>
</dbReference>
<keyword evidence="3 4" id="KW-0315">Glutamine amidotransferase</keyword>
<dbReference type="InterPro" id="IPR029062">
    <property type="entry name" value="Class_I_gatase-like"/>
</dbReference>
<dbReference type="NCBIfam" id="NF001989">
    <property type="entry name" value="PRK00784.1"/>
    <property type="match status" value="1"/>
</dbReference>
<keyword evidence="8" id="KW-1185">Reference proteome</keyword>
<dbReference type="GO" id="GO:0015420">
    <property type="term" value="F:ABC-type vitamin B12 transporter activity"/>
    <property type="evidence" value="ECO:0007669"/>
    <property type="project" value="UniProtKB-UniRule"/>
</dbReference>
<dbReference type="GO" id="GO:0003824">
    <property type="term" value="F:catalytic activity"/>
    <property type="evidence" value="ECO:0007669"/>
    <property type="project" value="InterPro"/>
</dbReference>
<dbReference type="InterPro" id="IPR011698">
    <property type="entry name" value="GATase_3"/>
</dbReference>
<dbReference type="HAMAP" id="MF_00028">
    <property type="entry name" value="CobQ"/>
    <property type="match status" value="1"/>
</dbReference>
<feature type="domain" description="CobB/CobQ-like glutamine amidotransferase" evidence="6">
    <location>
        <begin position="247"/>
        <end position="423"/>
    </location>
</feature>
<dbReference type="NCBIfam" id="TIGR00313">
    <property type="entry name" value="cobQ"/>
    <property type="match status" value="1"/>
</dbReference>
<dbReference type="eggNOG" id="COG1492">
    <property type="taxonomic scope" value="Bacteria"/>
</dbReference>
<evidence type="ECO:0000313" key="7">
    <source>
        <dbReference type="EMBL" id="CDF57283.1"/>
    </source>
</evidence>
<dbReference type="UniPathway" id="UPA00148"/>
<dbReference type="GO" id="GO:0009236">
    <property type="term" value="P:cobalamin biosynthetic process"/>
    <property type="evidence" value="ECO:0007669"/>
    <property type="project" value="UniProtKB-UniRule"/>
</dbReference>
<dbReference type="AlphaFoldDB" id="R7RPN5"/>
<dbReference type="Pfam" id="PF01656">
    <property type="entry name" value="CbiA"/>
    <property type="match status" value="1"/>
</dbReference>
<evidence type="ECO:0000256" key="3">
    <source>
        <dbReference type="ARBA" id="ARBA00022962"/>
    </source>
</evidence>
<dbReference type="InterPro" id="IPR027417">
    <property type="entry name" value="P-loop_NTPase"/>
</dbReference>
<dbReference type="EMBL" id="CAVN010000086">
    <property type="protein sequence ID" value="CDF57283.1"/>
    <property type="molecule type" value="Genomic_DNA"/>
</dbReference>
<evidence type="ECO:0000256" key="1">
    <source>
        <dbReference type="ARBA" id="ARBA00004953"/>
    </source>
</evidence>
<dbReference type="PROSITE" id="PS51274">
    <property type="entry name" value="GATASE_COBBQ"/>
    <property type="match status" value="1"/>
</dbReference>
<evidence type="ECO:0000259" key="5">
    <source>
        <dbReference type="Pfam" id="PF01656"/>
    </source>
</evidence>
<dbReference type="InterPro" id="IPR033949">
    <property type="entry name" value="CobQ_GATase1"/>
</dbReference>
<keyword evidence="2 4" id="KW-0169">Cobalamin biosynthesis</keyword>
<feature type="active site" description="Nucleophile" evidence="4">
    <location>
        <position position="323"/>
    </location>
</feature>
<evidence type="ECO:0000313" key="8">
    <source>
        <dbReference type="Proteomes" id="UP000014923"/>
    </source>
</evidence>
<feature type="domain" description="CobQ/CobB/MinD/ParA nucleotide binding" evidence="5">
    <location>
        <begin position="3"/>
        <end position="225"/>
    </location>
</feature>